<reference evidence="1 2" key="1">
    <citation type="submission" date="2023-02" db="EMBL/GenBank/DDBJ databases">
        <title>Devosia chondri sp. nov., isolated from the phycosphere of marine algae.</title>
        <authorList>
            <person name="Kim J.M."/>
            <person name="Lee J.K."/>
            <person name="Choi B.J."/>
            <person name="Bayburt H."/>
            <person name="Jeon C.O."/>
        </authorList>
    </citation>
    <scope>NUCLEOTIDE SEQUENCE [LARGE SCALE GENOMIC DNA]</scope>
    <source>
        <strain evidence="1 2">G2-5</strain>
    </source>
</reference>
<accession>A0ABY7Z1H8</accession>
<protein>
    <submittedName>
        <fullName evidence="1">Uncharacterized protein</fullName>
    </submittedName>
</protein>
<name>A0ABY7Z1H8_9HYPH</name>
<organism evidence="1 2">
    <name type="scientific">Devosia rhodophyticola</name>
    <dbReference type="NCBI Taxonomy" id="3026423"/>
    <lineage>
        <taxon>Bacteria</taxon>
        <taxon>Pseudomonadati</taxon>
        <taxon>Pseudomonadota</taxon>
        <taxon>Alphaproteobacteria</taxon>
        <taxon>Hyphomicrobiales</taxon>
        <taxon>Devosiaceae</taxon>
        <taxon>Devosia</taxon>
    </lineage>
</organism>
<evidence type="ECO:0000313" key="1">
    <source>
        <dbReference type="EMBL" id="WDR07309.1"/>
    </source>
</evidence>
<gene>
    <name evidence="1" type="ORF">PSQ90_07790</name>
</gene>
<proteinExistence type="predicted"/>
<keyword evidence="2" id="KW-1185">Reference proteome</keyword>
<dbReference type="EMBL" id="CP118247">
    <property type="protein sequence ID" value="WDR07309.1"/>
    <property type="molecule type" value="Genomic_DNA"/>
</dbReference>
<dbReference type="RefSeq" id="WP_282212822.1">
    <property type="nucleotide sequence ID" value="NZ_CP118247.1"/>
</dbReference>
<evidence type="ECO:0000313" key="2">
    <source>
        <dbReference type="Proteomes" id="UP001222118"/>
    </source>
</evidence>
<sequence length="74" mass="8087">MSIKAIAAVPEAEVRWRIALQRYMSAMQAEKRASRLYDRHPGSLSAFMALVEARQSLEVAKGDVLGAAIQKDAG</sequence>
<dbReference type="Proteomes" id="UP001222118">
    <property type="component" value="Chromosome"/>
</dbReference>